<evidence type="ECO:0000313" key="4">
    <source>
        <dbReference type="Proteomes" id="UP000015354"/>
    </source>
</evidence>
<reference evidence="2 4" key="1">
    <citation type="journal article" date="2013" name="PLoS ONE">
        <title>Predicting the Proteins of Angomonas deanei, Strigomonas culicis and Their Respective Endosymbionts Reveals New Aspects of the Trypanosomatidae Family.</title>
        <authorList>
            <person name="Motta M.C."/>
            <person name="Martins A.C."/>
            <person name="de Souza S.S."/>
            <person name="Catta-Preta C.M."/>
            <person name="Silva R."/>
            <person name="Klein C.C."/>
            <person name="de Almeida L.G."/>
            <person name="de Lima Cunha O."/>
            <person name="Ciapina L.P."/>
            <person name="Brocchi M."/>
            <person name="Colabardini A.C."/>
            <person name="de Araujo Lima B."/>
            <person name="Machado C.R."/>
            <person name="de Almeida Soares C.M."/>
            <person name="Probst C.M."/>
            <person name="de Menezes C.B."/>
            <person name="Thompson C.E."/>
            <person name="Bartholomeu D.C."/>
            <person name="Gradia D.F."/>
            <person name="Pavoni D.P."/>
            <person name="Grisard E.C."/>
            <person name="Fantinatti-Garboggini F."/>
            <person name="Marchini F.K."/>
            <person name="Rodrigues-Luiz G.F."/>
            <person name="Wagner G."/>
            <person name="Goldman G.H."/>
            <person name="Fietto J.L."/>
            <person name="Elias M.C."/>
            <person name="Goldman M.H."/>
            <person name="Sagot M.F."/>
            <person name="Pereira M."/>
            <person name="Stoco P.H."/>
            <person name="de Mendonca-Neto R.P."/>
            <person name="Teixeira S.M."/>
            <person name="Maciel T.E."/>
            <person name="de Oliveira Mendes T.A."/>
            <person name="Urmenyi T.P."/>
            <person name="de Souza W."/>
            <person name="Schenkman S."/>
            <person name="de Vasconcelos A.T."/>
        </authorList>
    </citation>
    <scope>NUCLEOTIDE SEQUENCE [LARGE SCALE GENOMIC DNA]</scope>
</reference>
<dbReference type="EMBL" id="ATMH01006728">
    <property type="protein sequence ID" value="EPY25515.1"/>
    <property type="molecule type" value="Genomic_DNA"/>
</dbReference>
<name>S9VQM1_9TRYP</name>
<dbReference type="Proteomes" id="UP000015354">
    <property type="component" value="Unassembled WGS sequence"/>
</dbReference>
<feature type="region of interest" description="Disordered" evidence="1">
    <location>
        <begin position="1"/>
        <end position="23"/>
    </location>
</feature>
<sequence>MNAKEGSSSCATKPNRKLAREEEHRRRMHGKLIDLCFEDVTCRRNGVPDFIQEHLLFCVKGSKSQFNARTTAMSSVLPPLTNDCCQTFATLSAVLLSSLGFAVMLSECCTTSTVNYLLYISAWMHQLTLPFWPSKGARPTTSDLNRCLHLREFFPSRVEETQFDIVFYNQPEKVMRLLNSMCTSYTRKRPRSSDGLTDICGYVIVSGDYTVSVFSICHDTKDNASSRYAEAWSFYICDSHGTQPWSQGTACLCGVTFGELKENVRRDSSGSRLTLSRQEGVQWFSSILCILLEEHRKSGVAAKNKVPYMTWTPIMRQREKVLTVRELITRIDEEWIPCVFSDPNVEGEAQKRKCALRKCFMGVV</sequence>
<proteinExistence type="predicted"/>
<dbReference type="EMBL" id="ATMH01003166">
    <property type="protein sequence ID" value="EPY31858.1"/>
    <property type="molecule type" value="Genomic_DNA"/>
</dbReference>
<comment type="caution">
    <text evidence="2">The sequence shown here is derived from an EMBL/GenBank/DDBJ whole genome shotgun (WGS) entry which is preliminary data.</text>
</comment>
<evidence type="ECO:0000256" key="1">
    <source>
        <dbReference type="SAM" id="MobiDB-lite"/>
    </source>
</evidence>
<accession>S9VQM1</accession>
<protein>
    <submittedName>
        <fullName evidence="2">Uncharacterized protein</fullName>
    </submittedName>
</protein>
<keyword evidence="4" id="KW-1185">Reference proteome</keyword>
<dbReference type="OrthoDB" id="277060at2759"/>
<reference evidence="2" key="2">
    <citation type="submission" date="2013-03" db="EMBL/GenBank/DDBJ databases">
        <authorList>
            <person name="Motta M.C.M."/>
            <person name="Martins A.C.A."/>
            <person name="Preta C.M.C.C."/>
            <person name="Silva R."/>
            <person name="de Souza S.S."/>
            <person name="Klein C.C."/>
            <person name="de Almeida L.G.P."/>
            <person name="Cunha O.L."/>
            <person name="Colabardini A.C."/>
            <person name="Lima B.A."/>
            <person name="Machado C.R."/>
            <person name="Soares C.M.A."/>
            <person name="de Menezes C.B.A."/>
            <person name="Bartolomeu D.C."/>
            <person name="Grisard E.C."/>
            <person name="Fantinatti-Garboggini F."/>
            <person name="Rodrigues-Luiz G.F."/>
            <person name="Wagner G."/>
            <person name="Goldman G.H."/>
            <person name="Fietto J.L.R."/>
            <person name="Ciapina L.P."/>
            <person name="Brocchi M."/>
            <person name="Elias M.C."/>
            <person name="Goldman M.H.S."/>
            <person name="Sagot M.-F."/>
            <person name="Pereira M."/>
            <person name="Stoco P.H."/>
            <person name="Teixeira S.M.R."/>
            <person name="de Mendonca-Neto R.P."/>
            <person name="Maciel T.E.F."/>
            <person name="Mendes T.A.O."/>
            <person name="Urmenyi T.P."/>
            <person name="Teixeira M.M.G."/>
            <person name="de Camargo E.F.P."/>
            <person name="de Sousa W."/>
            <person name="Schenkman S."/>
            <person name="de Vasconcelos A.T.R."/>
        </authorList>
    </citation>
    <scope>NUCLEOTIDE SEQUENCE</scope>
</reference>
<organism evidence="2 4">
    <name type="scientific">Strigomonas culicis</name>
    <dbReference type="NCBI Taxonomy" id="28005"/>
    <lineage>
        <taxon>Eukaryota</taxon>
        <taxon>Discoba</taxon>
        <taxon>Euglenozoa</taxon>
        <taxon>Kinetoplastea</taxon>
        <taxon>Metakinetoplastina</taxon>
        <taxon>Trypanosomatida</taxon>
        <taxon>Trypanosomatidae</taxon>
        <taxon>Strigomonadinae</taxon>
        <taxon>Strigomonas</taxon>
    </lineage>
</organism>
<feature type="compositionally biased region" description="Polar residues" evidence="1">
    <location>
        <begin position="1"/>
        <end position="12"/>
    </location>
</feature>
<evidence type="ECO:0000313" key="3">
    <source>
        <dbReference type="EMBL" id="EPY31858.1"/>
    </source>
</evidence>
<dbReference type="AlphaFoldDB" id="S9VQM1"/>
<gene>
    <name evidence="3" type="ORF">STCU_03166</name>
    <name evidence="2" type="ORF">STCU_06728</name>
</gene>
<evidence type="ECO:0000313" key="2">
    <source>
        <dbReference type="EMBL" id="EPY25515.1"/>
    </source>
</evidence>